<accession>A0AAN9FSH0</accession>
<sequence length="150" mass="17457">MTEAKNPLAMEVLSWVMMTEVETTSAHILRKDHDQVLRYYREDIKAEPLWPWSTGRPSKSVIPKCNDCDGPTCCEFQIMPQLLYYLKVENNLDPLDWATIVVYACEASCQASLPYKEEYAWVQFSKESKPSNPIIEIFFSLLFNICTQKY</sequence>
<dbReference type="AlphaFoldDB" id="A0AAN9FSH0"/>
<evidence type="ECO:0000313" key="2">
    <source>
        <dbReference type="EMBL" id="KAK7278505.1"/>
    </source>
</evidence>
<protein>
    <recommendedName>
        <fullName evidence="1">Programmed cell death protein 2 C-terminal domain-containing protein</fullName>
    </recommendedName>
</protein>
<dbReference type="PANTHER" id="PTHR12298:SF4">
    <property type="entry name" value="PROGRAMMED CELL DEATH PROTEIN 2"/>
    <property type="match status" value="1"/>
</dbReference>
<keyword evidence="3" id="KW-1185">Reference proteome</keyword>
<dbReference type="PANTHER" id="PTHR12298">
    <property type="entry name" value="PCDC2 PROGRAMMED CELL DEATH PROTEIN 2 -RELATED"/>
    <property type="match status" value="1"/>
</dbReference>
<comment type="caution">
    <text evidence="2">The sequence shown here is derived from an EMBL/GenBank/DDBJ whole genome shotgun (WGS) entry which is preliminary data.</text>
</comment>
<proteinExistence type="predicted"/>
<name>A0AAN9FSH0_CLITE</name>
<gene>
    <name evidence="2" type="ORF">RJT34_23535</name>
</gene>
<dbReference type="GO" id="GO:0005737">
    <property type="term" value="C:cytoplasm"/>
    <property type="evidence" value="ECO:0007669"/>
    <property type="project" value="InterPro"/>
</dbReference>
<organism evidence="2 3">
    <name type="scientific">Clitoria ternatea</name>
    <name type="common">Butterfly pea</name>
    <dbReference type="NCBI Taxonomy" id="43366"/>
    <lineage>
        <taxon>Eukaryota</taxon>
        <taxon>Viridiplantae</taxon>
        <taxon>Streptophyta</taxon>
        <taxon>Embryophyta</taxon>
        <taxon>Tracheophyta</taxon>
        <taxon>Spermatophyta</taxon>
        <taxon>Magnoliopsida</taxon>
        <taxon>eudicotyledons</taxon>
        <taxon>Gunneridae</taxon>
        <taxon>Pentapetalae</taxon>
        <taxon>rosids</taxon>
        <taxon>fabids</taxon>
        <taxon>Fabales</taxon>
        <taxon>Fabaceae</taxon>
        <taxon>Papilionoideae</taxon>
        <taxon>50 kb inversion clade</taxon>
        <taxon>NPAAA clade</taxon>
        <taxon>indigoferoid/millettioid clade</taxon>
        <taxon>Phaseoleae</taxon>
        <taxon>Clitoria</taxon>
    </lineage>
</organism>
<evidence type="ECO:0000259" key="1">
    <source>
        <dbReference type="Pfam" id="PF04194"/>
    </source>
</evidence>
<dbReference type="Proteomes" id="UP001359559">
    <property type="component" value="Unassembled WGS sequence"/>
</dbReference>
<reference evidence="2 3" key="1">
    <citation type="submission" date="2024-01" db="EMBL/GenBank/DDBJ databases">
        <title>The genomes of 5 underutilized Papilionoideae crops provide insights into root nodulation and disease resistance.</title>
        <authorList>
            <person name="Yuan L."/>
        </authorList>
    </citation>
    <scope>NUCLEOTIDE SEQUENCE [LARGE SCALE GENOMIC DNA]</scope>
    <source>
        <strain evidence="2">LY-2023</strain>
        <tissue evidence="2">Leaf</tissue>
    </source>
</reference>
<dbReference type="Pfam" id="PF04194">
    <property type="entry name" value="PDCD2_C"/>
    <property type="match status" value="1"/>
</dbReference>
<evidence type="ECO:0000313" key="3">
    <source>
        <dbReference type="Proteomes" id="UP001359559"/>
    </source>
</evidence>
<dbReference type="InterPro" id="IPR007320">
    <property type="entry name" value="PDCD2_C"/>
</dbReference>
<feature type="domain" description="Programmed cell death protein 2 C-terminal" evidence="1">
    <location>
        <begin position="28"/>
        <end position="123"/>
    </location>
</feature>
<dbReference type="EMBL" id="JAYKXN010000006">
    <property type="protein sequence ID" value="KAK7278505.1"/>
    <property type="molecule type" value="Genomic_DNA"/>
</dbReference>